<dbReference type="SUPFAM" id="SSF56784">
    <property type="entry name" value="HAD-like"/>
    <property type="match status" value="1"/>
</dbReference>
<dbReference type="SFLD" id="SFLDG01129">
    <property type="entry name" value="C1.5:_HAD__Beta-PGM__Phosphata"/>
    <property type="match status" value="1"/>
</dbReference>
<organism evidence="1 2">
    <name type="scientific">Massilia forsythiae</name>
    <dbReference type="NCBI Taxonomy" id="2728020"/>
    <lineage>
        <taxon>Bacteria</taxon>
        <taxon>Pseudomonadati</taxon>
        <taxon>Pseudomonadota</taxon>
        <taxon>Betaproteobacteria</taxon>
        <taxon>Burkholderiales</taxon>
        <taxon>Oxalobacteraceae</taxon>
        <taxon>Telluria group</taxon>
        <taxon>Massilia</taxon>
    </lineage>
</organism>
<dbReference type="PANTHER" id="PTHR43434:SF16">
    <property type="entry name" value="BLL8046 PROTEIN"/>
    <property type="match status" value="1"/>
</dbReference>
<dbReference type="Gene3D" id="3.40.50.1000">
    <property type="entry name" value="HAD superfamily/HAD-like"/>
    <property type="match status" value="1"/>
</dbReference>
<gene>
    <name evidence="1" type="ORF">HH212_19430</name>
</gene>
<dbReference type="SFLD" id="SFLDS00003">
    <property type="entry name" value="Haloacid_Dehalogenase"/>
    <property type="match status" value="1"/>
</dbReference>
<dbReference type="GO" id="GO:0005829">
    <property type="term" value="C:cytosol"/>
    <property type="evidence" value="ECO:0007669"/>
    <property type="project" value="TreeGrafter"/>
</dbReference>
<dbReference type="NCBIfam" id="TIGR01509">
    <property type="entry name" value="HAD-SF-IA-v3"/>
    <property type="match status" value="1"/>
</dbReference>
<keyword evidence="2" id="KW-1185">Reference proteome</keyword>
<dbReference type="GO" id="GO:0006281">
    <property type="term" value="P:DNA repair"/>
    <property type="evidence" value="ECO:0007669"/>
    <property type="project" value="TreeGrafter"/>
</dbReference>
<dbReference type="KEGG" id="mfy:HH212_19430"/>
<dbReference type="InterPro" id="IPR006439">
    <property type="entry name" value="HAD-SF_hydro_IA"/>
</dbReference>
<protein>
    <submittedName>
        <fullName evidence="1">HAD family hydrolase</fullName>
    </submittedName>
</protein>
<dbReference type="SFLD" id="SFLDG01135">
    <property type="entry name" value="C1.5.6:_HAD__Beta-PGM__Phospha"/>
    <property type="match status" value="1"/>
</dbReference>
<dbReference type="RefSeq" id="WP_170204012.1">
    <property type="nucleotide sequence ID" value="NZ_CP051685.1"/>
</dbReference>
<accession>A0A7Z2VZW9</accession>
<dbReference type="Proteomes" id="UP000502415">
    <property type="component" value="Chromosome"/>
</dbReference>
<dbReference type="AlphaFoldDB" id="A0A7Z2VZW9"/>
<dbReference type="InterPro" id="IPR023198">
    <property type="entry name" value="PGP-like_dom2"/>
</dbReference>
<dbReference type="PRINTS" id="PR00413">
    <property type="entry name" value="HADHALOGNASE"/>
</dbReference>
<proteinExistence type="predicted"/>
<dbReference type="InterPro" id="IPR041492">
    <property type="entry name" value="HAD_2"/>
</dbReference>
<evidence type="ECO:0000313" key="2">
    <source>
        <dbReference type="Proteomes" id="UP000502415"/>
    </source>
</evidence>
<sequence length="222" mass="23609">MTKVALKAVLFDIDGTLIDSNDAHTRAWVQTLQSHGYSVGYEQIRRLIGKGSDKVFAEVLGIESDSALAKQITKDRTQLLLSSFIPNLDPAPGARPLVQRMRSEGLRLVIASSSGEELPALLAQAGLRDLLDTAVSSDEVKESKPDGDIIEVALKKAGVQPDEAVMVGDTPYDIAAAKAAGVKCIALRCGGYWDDVALSEAAAIFDDPAALLRHWADSPLAG</sequence>
<dbReference type="Pfam" id="PF13419">
    <property type="entry name" value="HAD_2"/>
    <property type="match status" value="1"/>
</dbReference>
<dbReference type="PANTHER" id="PTHR43434">
    <property type="entry name" value="PHOSPHOGLYCOLATE PHOSPHATASE"/>
    <property type="match status" value="1"/>
</dbReference>
<dbReference type="Gene3D" id="1.10.150.240">
    <property type="entry name" value="Putative phosphatase, domain 2"/>
    <property type="match status" value="1"/>
</dbReference>
<dbReference type="EMBL" id="CP051685">
    <property type="protein sequence ID" value="QJE01925.1"/>
    <property type="molecule type" value="Genomic_DNA"/>
</dbReference>
<dbReference type="InterPro" id="IPR050155">
    <property type="entry name" value="HAD-like_hydrolase_sf"/>
</dbReference>
<dbReference type="InterPro" id="IPR036412">
    <property type="entry name" value="HAD-like_sf"/>
</dbReference>
<dbReference type="GO" id="GO:0008967">
    <property type="term" value="F:phosphoglycolate phosphatase activity"/>
    <property type="evidence" value="ECO:0007669"/>
    <property type="project" value="TreeGrafter"/>
</dbReference>
<dbReference type="InterPro" id="IPR023214">
    <property type="entry name" value="HAD_sf"/>
</dbReference>
<reference evidence="1 2" key="1">
    <citation type="submission" date="2020-04" db="EMBL/GenBank/DDBJ databases">
        <title>Genome sequencing of novel species.</title>
        <authorList>
            <person name="Heo J."/>
            <person name="Kim S.-J."/>
            <person name="Kim J.-S."/>
            <person name="Hong S.-B."/>
            <person name="Kwon S.-W."/>
        </authorList>
    </citation>
    <scope>NUCLEOTIDE SEQUENCE [LARGE SCALE GENOMIC DNA]</scope>
    <source>
        <strain evidence="1 2">GN2-R2</strain>
    </source>
</reference>
<name>A0A7Z2VZW9_9BURK</name>
<keyword evidence="1" id="KW-0378">Hydrolase</keyword>
<evidence type="ECO:0000313" key="1">
    <source>
        <dbReference type="EMBL" id="QJE01925.1"/>
    </source>
</evidence>
<dbReference type="NCBIfam" id="TIGR01549">
    <property type="entry name" value="HAD-SF-IA-v1"/>
    <property type="match status" value="1"/>
</dbReference>